<dbReference type="InterPro" id="IPR006652">
    <property type="entry name" value="Kelch_1"/>
</dbReference>
<organism evidence="1 2">
    <name type="scientific">Reticulomyxa filosa</name>
    <dbReference type="NCBI Taxonomy" id="46433"/>
    <lineage>
        <taxon>Eukaryota</taxon>
        <taxon>Sar</taxon>
        <taxon>Rhizaria</taxon>
        <taxon>Retaria</taxon>
        <taxon>Foraminifera</taxon>
        <taxon>Monothalamids</taxon>
        <taxon>Reticulomyxidae</taxon>
        <taxon>Reticulomyxa</taxon>
    </lineage>
</organism>
<evidence type="ECO:0000313" key="2">
    <source>
        <dbReference type="Proteomes" id="UP000023152"/>
    </source>
</evidence>
<proteinExistence type="predicted"/>
<evidence type="ECO:0008006" key="3">
    <source>
        <dbReference type="Google" id="ProtNLM"/>
    </source>
</evidence>
<dbReference type="SUPFAM" id="SSF50965">
    <property type="entry name" value="Galactose oxidase, central domain"/>
    <property type="match status" value="1"/>
</dbReference>
<dbReference type="EMBL" id="ASPP01019324">
    <property type="protein sequence ID" value="ETO15252.1"/>
    <property type="molecule type" value="Genomic_DNA"/>
</dbReference>
<dbReference type="InterPro" id="IPR011043">
    <property type="entry name" value="Gal_Oxase/kelch_b-propeller"/>
</dbReference>
<dbReference type="AlphaFoldDB" id="X6MP78"/>
<reference evidence="1 2" key="1">
    <citation type="journal article" date="2013" name="Curr. Biol.">
        <title>The Genome of the Foraminiferan Reticulomyxa filosa.</title>
        <authorList>
            <person name="Glockner G."/>
            <person name="Hulsmann N."/>
            <person name="Schleicher M."/>
            <person name="Noegel A.A."/>
            <person name="Eichinger L."/>
            <person name="Gallinger C."/>
            <person name="Pawlowski J."/>
            <person name="Sierra R."/>
            <person name="Euteneuer U."/>
            <person name="Pillet L."/>
            <person name="Moustafa A."/>
            <person name="Platzer M."/>
            <person name="Groth M."/>
            <person name="Szafranski K."/>
            <person name="Schliwa M."/>
        </authorList>
    </citation>
    <scope>NUCLEOTIDE SEQUENCE [LARGE SCALE GENOMIC DNA]</scope>
</reference>
<protein>
    <recommendedName>
        <fullName evidence="3">Kelch motif family protein</fullName>
    </recommendedName>
</protein>
<dbReference type="Gene3D" id="2.120.10.80">
    <property type="entry name" value="Kelch-type beta propeller"/>
    <property type="match status" value="2"/>
</dbReference>
<keyword evidence="2" id="KW-1185">Reference proteome</keyword>
<dbReference type="Proteomes" id="UP000023152">
    <property type="component" value="Unassembled WGS sequence"/>
</dbReference>
<comment type="caution">
    <text evidence="1">The sequence shown here is derived from an EMBL/GenBank/DDBJ whole genome shotgun (WGS) entry which is preliminary data.</text>
</comment>
<name>X6MP78_RETFI</name>
<dbReference type="InterPro" id="IPR015915">
    <property type="entry name" value="Kelch-typ_b-propeller"/>
</dbReference>
<gene>
    <name evidence="1" type="ORF">RFI_22112</name>
</gene>
<sequence length="350" mass="41023">MDTLQCVSFRDEILICGGRYNNDCYSYHIVKQEYKRICSYPSEIRLFGHKVVSYTSHTDTNTVTIISFGGSFTTSHNLMMRYQSVWEELSPPIQNANENESQSQVKAKINKWIPLPNRLDLNKGYVESRYVGAVVSGSNNEFLFITRKPHTIDVVDLRSFTYLESHIEEPLIKWNYLEFDDHSVVPLNNQKKQFVIVNEKKNWLIQFNEKSKRFSYNTLPECFFLRRHHRFSCCRFHNQIFVVGGYSNESYKLTNQICVYNTDEYYWSKCPLPMPRNLADCAVVANYNLFSLHVIGGVGNLQSHDSHFALIVLSERDIQQMIEYWWKHSGGKPSKWVRDIGELIVQYLTN</sequence>
<evidence type="ECO:0000313" key="1">
    <source>
        <dbReference type="EMBL" id="ETO15252.1"/>
    </source>
</evidence>
<accession>X6MP78</accession>
<dbReference type="Pfam" id="PF01344">
    <property type="entry name" value="Kelch_1"/>
    <property type="match status" value="1"/>
</dbReference>